<accession>A0A498J3J6</accession>
<protein>
    <submittedName>
        <fullName evidence="2">Uncharacterized protein</fullName>
    </submittedName>
</protein>
<proteinExistence type="predicted"/>
<dbReference type="Proteomes" id="UP000290289">
    <property type="component" value="Chromosome 10"/>
</dbReference>
<feature type="coiled-coil region" evidence="1">
    <location>
        <begin position="46"/>
        <end position="76"/>
    </location>
</feature>
<name>A0A498J3J6_MALDO</name>
<reference evidence="2 3" key="1">
    <citation type="submission" date="2018-10" db="EMBL/GenBank/DDBJ databases">
        <title>A high-quality apple genome assembly.</title>
        <authorList>
            <person name="Hu J."/>
        </authorList>
    </citation>
    <scope>NUCLEOTIDE SEQUENCE [LARGE SCALE GENOMIC DNA]</scope>
    <source>
        <strain evidence="3">cv. HFTH1</strain>
        <tissue evidence="2">Young leaf</tissue>
    </source>
</reference>
<evidence type="ECO:0000313" key="2">
    <source>
        <dbReference type="EMBL" id="RXH88031.1"/>
    </source>
</evidence>
<comment type="caution">
    <text evidence="2">The sequence shown here is derived from an EMBL/GenBank/DDBJ whole genome shotgun (WGS) entry which is preliminary data.</text>
</comment>
<dbReference type="EMBL" id="RDQH01000336">
    <property type="protein sequence ID" value="RXH88031.1"/>
    <property type="molecule type" value="Genomic_DNA"/>
</dbReference>
<keyword evidence="1" id="KW-0175">Coiled coil</keyword>
<evidence type="ECO:0000313" key="3">
    <source>
        <dbReference type="Proteomes" id="UP000290289"/>
    </source>
</evidence>
<sequence>MGSSHSTIIEITTLGSNSILLPFAICLPAYPHYKYANELSMCTVDMPSLELMEKQLKEEKRLMENEIAALKLKEQQSKD</sequence>
<gene>
    <name evidence="2" type="ORF">DVH24_037676</name>
</gene>
<organism evidence="2 3">
    <name type="scientific">Malus domestica</name>
    <name type="common">Apple</name>
    <name type="synonym">Pyrus malus</name>
    <dbReference type="NCBI Taxonomy" id="3750"/>
    <lineage>
        <taxon>Eukaryota</taxon>
        <taxon>Viridiplantae</taxon>
        <taxon>Streptophyta</taxon>
        <taxon>Embryophyta</taxon>
        <taxon>Tracheophyta</taxon>
        <taxon>Spermatophyta</taxon>
        <taxon>Magnoliopsida</taxon>
        <taxon>eudicotyledons</taxon>
        <taxon>Gunneridae</taxon>
        <taxon>Pentapetalae</taxon>
        <taxon>rosids</taxon>
        <taxon>fabids</taxon>
        <taxon>Rosales</taxon>
        <taxon>Rosaceae</taxon>
        <taxon>Amygdaloideae</taxon>
        <taxon>Maleae</taxon>
        <taxon>Malus</taxon>
    </lineage>
</organism>
<keyword evidence="3" id="KW-1185">Reference proteome</keyword>
<dbReference type="AlphaFoldDB" id="A0A498J3J6"/>
<evidence type="ECO:0000256" key="1">
    <source>
        <dbReference type="SAM" id="Coils"/>
    </source>
</evidence>